<organism evidence="1 2">
    <name type="scientific">Paramecium pentaurelia</name>
    <dbReference type="NCBI Taxonomy" id="43138"/>
    <lineage>
        <taxon>Eukaryota</taxon>
        <taxon>Sar</taxon>
        <taxon>Alveolata</taxon>
        <taxon>Ciliophora</taxon>
        <taxon>Intramacronucleata</taxon>
        <taxon>Oligohymenophorea</taxon>
        <taxon>Peniculida</taxon>
        <taxon>Parameciidae</taxon>
        <taxon>Paramecium</taxon>
    </lineage>
</organism>
<evidence type="ECO:0000313" key="1">
    <source>
        <dbReference type="EMBL" id="CAD8204776.1"/>
    </source>
</evidence>
<name>A0A8S1XTC0_9CILI</name>
<keyword evidence="2" id="KW-1185">Reference proteome</keyword>
<accession>A0A8S1XTC0</accession>
<protein>
    <submittedName>
        <fullName evidence="1">Uncharacterized protein</fullName>
    </submittedName>
</protein>
<gene>
    <name evidence="1" type="ORF">PPENT_87.1.T1380086</name>
</gene>
<comment type="caution">
    <text evidence="1">The sequence shown here is derived from an EMBL/GenBank/DDBJ whole genome shotgun (WGS) entry which is preliminary data.</text>
</comment>
<dbReference type="AlphaFoldDB" id="A0A8S1XTC0"/>
<dbReference type="Proteomes" id="UP000689195">
    <property type="component" value="Unassembled WGS sequence"/>
</dbReference>
<proteinExistence type="predicted"/>
<sequence>MVDTQYKVLKSISNEYNLKTENELEYFNYFMDVLIKQNPYDNQNTENKNIFQLFQRELQENEQFISINNNNRQNQSYLDIFHQKIQQILEKSKDQLIDMKQFYSQQIQYSIITKVDIQEYLNSQFEQDFDQFLRKYENHTNIGAHFYNFLSFLDYLQISYHKKSKQQLDNIINNYSNQQQIKQLFINKREQPYQAFNKLKKSLHSDYNANQEIDLSGTTFGQTFMNTYQGLKISQTKDESWNNTQSFKKELLQKNIIIKTQNDIFTSQNTYQESFNFIMSPQSSFPVYFRSKFPKQFNTIMINLKGWNKLYNELYNLIQQEMIFQKRKVNNNKEDEYIQSFNPYLITGIMKKVENSIKVKYNNYFAQFGVILTDVGERCIYYYSMLIIWRFLCYQRQNSKNIQQKHQKNYQNELNRCIAEINQDNQKQSCIKAKELVNKIQKSLKKQYLDIIKKEVLQNINKISMSNFQLVEKLDKELLIDVDEKTFEDQQYQLKILSYTTDHKSYINKYVQDMLAQFQLELFDEYSNKYRQELSQYLKCIVNKINLLQYSNQIIYIIFAIFTDTIQTRIIIHY</sequence>
<evidence type="ECO:0000313" key="2">
    <source>
        <dbReference type="Proteomes" id="UP000689195"/>
    </source>
</evidence>
<reference evidence="1" key="1">
    <citation type="submission" date="2021-01" db="EMBL/GenBank/DDBJ databases">
        <authorList>
            <consortium name="Genoscope - CEA"/>
            <person name="William W."/>
        </authorList>
    </citation>
    <scope>NUCLEOTIDE SEQUENCE</scope>
</reference>
<dbReference type="EMBL" id="CAJJDO010000138">
    <property type="protein sequence ID" value="CAD8204776.1"/>
    <property type="molecule type" value="Genomic_DNA"/>
</dbReference>